<evidence type="ECO:0000256" key="9">
    <source>
        <dbReference type="ARBA" id="ARBA00022840"/>
    </source>
</evidence>
<accession>A0A7I4AFQ7</accession>
<gene>
    <name evidence="14" type="primary">LOC112290530</name>
</gene>
<dbReference type="GO" id="GO:0044209">
    <property type="term" value="P:AMP salvage"/>
    <property type="evidence" value="ECO:0007669"/>
    <property type="project" value="UniProtKB-UniRule"/>
</dbReference>
<dbReference type="FunFam" id="3.30.1110.10:FF:000001">
    <property type="entry name" value="Adenosine kinase a"/>
    <property type="match status" value="1"/>
</dbReference>
<comment type="pathway">
    <text evidence="2 12">Purine metabolism; AMP biosynthesis via salvage pathway; AMP from adenosine: step 1/1.</text>
</comment>
<dbReference type="GO" id="GO:0006169">
    <property type="term" value="P:adenosine salvage"/>
    <property type="evidence" value="ECO:0007669"/>
    <property type="project" value="UniProtKB-ARBA"/>
</dbReference>
<dbReference type="InterPro" id="IPR001805">
    <property type="entry name" value="Adenokinase"/>
</dbReference>
<keyword evidence="5 12" id="KW-0808">Transferase</keyword>
<dbReference type="GO" id="GO:0006144">
    <property type="term" value="P:purine nucleobase metabolic process"/>
    <property type="evidence" value="ECO:0000318"/>
    <property type="project" value="GO_Central"/>
</dbReference>
<dbReference type="EnsemblPlants" id="Pp3c13_10550V3.2">
    <property type="protein sequence ID" value="Pp3c13_10550V3.2"/>
    <property type="gene ID" value="Pp3c13_10550"/>
</dbReference>
<organism evidence="14 15">
    <name type="scientific">Physcomitrium patens</name>
    <name type="common">Spreading-leaved earth moss</name>
    <name type="synonym">Physcomitrella patens</name>
    <dbReference type="NCBI Taxonomy" id="3218"/>
    <lineage>
        <taxon>Eukaryota</taxon>
        <taxon>Viridiplantae</taxon>
        <taxon>Streptophyta</taxon>
        <taxon>Embryophyta</taxon>
        <taxon>Bryophyta</taxon>
        <taxon>Bryophytina</taxon>
        <taxon>Bryopsida</taxon>
        <taxon>Funariidae</taxon>
        <taxon>Funariales</taxon>
        <taxon>Funariaceae</taxon>
        <taxon>Physcomitrium</taxon>
    </lineage>
</organism>
<dbReference type="InterPro" id="IPR029056">
    <property type="entry name" value="Ribokinase-like"/>
</dbReference>
<evidence type="ECO:0000256" key="12">
    <source>
        <dbReference type="RuleBase" id="RU368116"/>
    </source>
</evidence>
<comment type="similarity">
    <text evidence="3 12">Belongs to the carbohydrate kinase PfkB family.</text>
</comment>
<dbReference type="GO" id="GO:0005634">
    <property type="term" value="C:nucleus"/>
    <property type="evidence" value="ECO:0000318"/>
    <property type="project" value="GO_Central"/>
</dbReference>
<evidence type="ECO:0000256" key="10">
    <source>
        <dbReference type="ARBA" id="ARBA00022842"/>
    </source>
</evidence>
<dbReference type="InterPro" id="IPR011611">
    <property type="entry name" value="PfkB_dom"/>
</dbReference>
<dbReference type="PANTHER" id="PTHR45769">
    <property type="entry name" value="ADENOSINE KINASE"/>
    <property type="match status" value="1"/>
</dbReference>
<dbReference type="PROSITE" id="PS00584">
    <property type="entry name" value="PFKB_KINASES_2"/>
    <property type="match status" value="1"/>
</dbReference>
<evidence type="ECO:0000256" key="8">
    <source>
        <dbReference type="ARBA" id="ARBA00022777"/>
    </source>
</evidence>
<sequence>MLAWKRRSVFFNYNRIFDRCGDQIRRSSIWFPRSSLAMASEGVLLGMGNPLLDISCVVDEAFLEKYGLTLNNAILAEDKHLPIYKELAGRPDVEYIAGGATQNTIRIAQWMLREPKATSYIGCVGKDEFGDRMYKLASEGGVNIQYDVDEELPTGTCGVLVVKGERSLVANLSAAKKYKIDHLKKPENWVCVERAKFIYSSGFFLAVSPESMMTVARHAAETGKYYMINLAAPFICQFKDLMELFPYVDFIFGNESEARTFAQVQGWETEDTKIIAVKLAALPKASGTHKRVAVITQGTDPTIVSVDGQYMVFSQVTEIPITVIPKNKLVDTNAAGDAFVGGFLSQLVLGKDIVECVRAGNYASSIIIQRSGCTFPLKPCFQSE</sequence>
<evidence type="ECO:0000256" key="3">
    <source>
        <dbReference type="ARBA" id="ARBA00010688"/>
    </source>
</evidence>
<dbReference type="Gene3D" id="3.40.1190.20">
    <property type="match status" value="1"/>
</dbReference>
<dbReference type="InterPro" id="IPR002173">
    <property type="entry name" value="Carboh/pur_kinase_PfkB_CS"/>
</dbReference>
<comment type="function">
    <text evidence="12">ATP dependent phosphorylation of adenosine and other related nucleoside analogs to monophosphate derivatives.</text>
</comment>
<evidence type="ECO:0000256" key="1">
    <source>
        <dbReference type="ARBA" id="ARBA00001946"/>
    </source>
</evidence>
<dbReference type="CDD" id="cd01168">
    <property type="entry name" value="adenosine_kinase"/>
    <property type="match status" value="1"/>
</dbReference>
<keyword evidence="9 12" id="KW-0067">ATP-binding</keyword>
<keyword evidence="6 12" id="KW-0660">Purine salvage</keyword>
<dbReference type="Gene3D" id="3.30.1110.10">
    <property type="match status" value="1"/>
</dbReference>
<reference evidence="14 15" key="1">
    <citation type="journal article" date="2008" name="Science">
        <title>The Physcomitrella genome reveals evolutionary insights into the conquest of land by plants.</title>
        <authorList>
            <person name="Rensing S."/>
            <person name="Lang D."/>
            <person name="Zimmer A."/>
            <person name="Terry A."/>
            <person name="Salamov A."/>
            <person name="Shapiro H."/>
            <person name="Nishiyama T."/>
            <person name="Perroud P.-F."/>
            <person name="Lindquist E."/>
            <person name="Kamisugi Y."/>
            <person name="Tanahashi T."/>
            <person name="Sakakibara K."/>
            <person name="Fujita T."/>
            <person name="Oishi K."/>
            <person name="Shin-I T."/>
            <person name="Kuroki Y."/>
            <person name="Toyoda A."/>
            <person name="Suzuki Y."/>
            <person name="Hashimoto A."/>
            <person name="Yamaguchi K."/>
            <person name="Sugano A."/>
            <person name="Kohara Y."/>
            <person name="Fujiyama A."/>
            <person name="Anterola A."/>
            <person name="Aoki S."/>
            <person name="Ashton N."/>
            <person name="Barbazuk W.B."/>
            <person name="Barker E."/>
            <person name="Bennetzen J."/>
            <person name="Bezanilla M."/>
            <person name="Blankenship R."/>
            <person name="Cho S.H."/>
            <person name="Dutcher S."/>
            <person name="Estelle M."/>
            <person name="Fawcett J.A."/>
            <person name="Gundlach H."/>
            <person name="Hanada K."/>
            <person name="Heyl A."/>
            <person name="Hicks K.A."/>
            <person name="Hugh J."/>
            <person name="Lohr M."/>
            <person name="Mayer K."/>
            <person name="Melkozernov A."/>
            <person name="Murata T."/>
            <person name="Nelson D."/>
            <person name="Pils B."/>
            <person name="Prigge M."/>
            <person name="Reiss B."/>
            <person name="Renner T."/>
            <person name="Rombauts S."/>
            <person name="Rushton P."/>
            <person name="Sanderfoot A."/>
            <person name="Schween G."/>
            <person name="Shiu S.-H."/>
            <person name="Stueber K."/>
            <person name="Theodoulou F.L."/>
            <person name="Tu H."/>
            <person name="Van de Peer Y."/>
            <person name="Verrier P.J."/>
            <person name="Waters E."/>
            <person name="Wood A."/>
            <person name="Yang L."/>
            <person name="Cove D."/>
            <person name="Cuming A."/>
            <person name="Hasebe M."/>
            <person name="Lucas S."/>
            <person name="Mishler D.B."/>
            <person name="Reski R."/>
            <person name="Grigoriev I."/>
            <person name="Quatrano R.S."/>
            <person name="Boore J.L."/>
        </authorList>
    </citation>
    <scope>NUCLEOTIDE SEQUENCE [LARGE SCALE GENOMIC DNA]</scope>
    <source>
        <strain evidence="14 15">cv. Gransden 2004</strain>
    </source>
</reference>
<keyword evidence="10 12" id="KW-0460">Magnesium</keyword>
<dbReference type="Pfam" id="PF00294">
    <property type="entry name" value="PfkB"/>
    <property type="match status" value="1"/>
</dbReference>
<keyword evidence="15" id="KW-1185">Reference proteome</keyword>
<dbReference type="Gramene" id="Pp3c13_10550V3.2">
    <property type="protein sequence ID" value="Pp3c13_10550V3.2"/>
    <property type="gene ID" value="Pp3c13_10550"/>
</dbReference>
<dbReference type="EC" id="2.7.1.20" evidence="4 12"/>
<reference evidence="14" key="3">
    <citation type="submission" date="2020-12" db="UniProtKB">
        <authorList>
            <consortium name="EnsemblPlants"/>
        </authorList>
    </citation>
    <scope>IDENTIFICATION</scope>
</reference>
<dbReference type="FunFam" id="3.40.1190.20:FF:000006">
    <property type="entry name" value="Adenosine kinase 2"/>
    <property type="match status" value="1"/>
</dbReference>
<dbReference type="AlphaFoldDB" id="A0A7I4AFQ7"/>
<evidence type="ECO:0000256" key="6">
    <source>
        <dbReference type="ARBA" id="ARBA00022726"/>
    </source>
</evidence>
<feature type="domain" description="Carbohydrate kinase PfkB" evidence="13">
    <location>
        <begin position="62"/>
        <end position="377"/>
    </location>
</feature>
<dbReference type="EMBL" id="ABEU02000013">
    <property type="status" value="NOT_ANNOTATED_CDS"/>
    <property type="molecule type" value="Genomic_DNA"/>
</dbReference>
<dbReference type="GO" id="GO:0005524">
    <property type="term" value="F:ATP binding"/>
    <property type="evidence" value="ECO:0007669"/>
    <property type="project" value="UniProtKB-UniRule"/>
</dbReference>
<evidence type="ECO:0000256" key="7">
    <source>
        <dbReference type="ARBA" id="ARBA00022741"/>
    </source>
</evidence>
<keyword evidence="8 12" id="KW-0418">Kinase</keyword>
<comment type="catalytic activity">
    <reaction evidence="12">
        <text>adenosine + ATP = AMP + ADP + H(+)</text>
        <dbReference type="Rhea" id="RHEA:20824"/>
        <dbReference type="ChEBI" id="CHEBI:15378"/>
        <dbReference type="ChEBI" id="CHEBI:16335"/>
        <dbReference type="ChEBI" id="CHEBI:30616"/>
        <dbReference type="ChEBI" id="CHEBI:456215"/>
        <dbReference type="ChEBI" id="CHEBI:456216"/>
        <dbReference type="EC" id="2.7.1.20"/>
    </reaction>
</comment>
<comment type="cofactor">
    <cofactor evidence="1 12">
        <name>Mg(2+)</name>
        <dbReference type="ChEBI" id="CHEBI:18420"/>
    </cofactor>
</comment>
<evidence type="ECO:0000256" key="5">
    <source>
        <dbReference type="ARBA" id="ARBA00022679"/>
    </source>
</evidence>
<name>A0A7I4AFQ7_PHYPA</name>
<reference evidence="14 15" key="2">
    <citation type="journal article" date="2018" name="Plant J.">
        <title>The Physcomitrella patens chromosome-scale assembly reveals moss genome structure and evolution.</title>
        <authorList>
            <person name="Lang D."/>
            <person name="Ullrich K.K."/>
            <person name="Murat F."/>
            <person name="Fuchs J."/>
            <person name="Jenkins J."/>
            <person name="Haas F.B."/>
            <person name="Piednoel M."/>
            <person name="Gundlach H."/>
            <person name="Van Bel M."/>
            <person name="Meyberg R."/>
            <person name="Vives C."/>
            <person name="Morata J."/>
            <person name="Symeonidi A."/>
            <person name="Hiss M."/>
            <person name="Muchero W."/>
            <person name="Kamisugi Y."/>
            <person name="Saleh O."/>
            <person name="Blanc G."/>
            <person name="Decker E.L."/>
            <person name="van Gessel N."/>
            <person name="Grimwood J."/>
            <person name="Hayes R.D."/>
            <person name="Graham S.W."/>
            <person name="Gunter L.E."/>
            <person name="McDaniel S.F."/>
            <person name="Hoernstein S.N.W."/>
            <person name="Larsson A."/>
            <person name="Li F.W."/>
            <person name="Perroud P.F."/>
            <person name="Phillips J."/>
            <person name="Ranjan P."/>
            <person name="Rokshar D.S."/>
            <person name="Rothfels C.J."/>
            <person name="Schneider L."/>
            <person name="Shu S."/>
            <person name="Stevenson D.W."/>
            <person name="Thummler F."/>
            <person name="Tillich M."/>
            <person name="Villarreal Aguilar J.C."/>
            <person name="Widiez T."/>
            <person name="Wong G.K."/>
            <person name="Wymore A."/>
            <person name="Zhang Y."/>
            <person name="Zimmer A.D."/>
            <person name="Quatrano R.S."/>
            <person name="Mayer K.F.X."/>
            <person name="Goodstein D."/>
            <person name="Casacuberta J.M."/>
            <person name="Vandepoele K."/>
            <person name="Reski R."/>
            <person name="Cuming A.C."/>
            <person name="Tuskan G.A."/>
            <person name="Maumus F."/>
            <person name="Salse J."/>
            <person name="Schmutz J."/>
            <person name="Rensing S.A."/>
        </authorList>
    </citation>
    <scope>NUCLEOTIDE SEQUENCE [LARGE SCALE GENOMIC DNA]</scope>
    <source>
        <strain evidence="14 15">cv. Gransden 2004</strain>
    </source>
</reference>
<proteinExistence type="inferred from homology"/>
<dbReference type="GO" id="GO:0005829">
    <property type="term" value="C:cytosol"/>
    <property type="evidence" value="ECO:0000318"/>
    <property type="project" value="GO_Central"/>
</dbReference>
<dbReference type="PRINTS" id="PR00989">
    <property type="entry name" value="ADENOKINASE"/>
</dbReference>
<keyword evidence="7 12" id="KW-0547">Nucleotide-binding</keyword>
<evidence type="ECO:0000313" key="15">
    <source>
        <dbReference type="Proteomes" id="UP000006727"/>
    </source>
</evidence>
<evidence type="ECO:0000313" key="14">
    <source>
        <dbReference type="EnsemblPlants" id="Pp3c13_10550V3.2"/>
    </source>
</evidence>
<dbReference type="InParanoid" id="A0A7I4AFQ7"/>
<feature type="active site" description="Proton acceptor" evidence="11">
    <location>
        <position position="337"/>
    </location>
</feature>
<evidence type="ECO:0000259" key="13">
    <source>
        <dbReference type="Pfam" id="PF00294"/>
    </source>
</evidence>
<dbReference type="FunCoup" id="A0A7I4AFQ7">
    <property type="interactions" value="3840"/>
</dbReference>
<dbReference type="GO" id="GO:0004001">
    <property type="term" value="F:adenosine kinase activity"/>
    <property type="evidence" value="ECO:0000318"/>
    <property type="project" value="GO_Central"/>
</dbReference>
<dbReference type="Proteomes" id="UP000006727">
    <property type="component" value="Chromosome 13"/>
</dbReference>
<evidence type="ECO:0000256" key="2">
    <source>
        <dbReference type="ARBA" id="ARBA00004801"/>
    </source>
</evidence>
<dbReference type="UniPathway" id="UPA00588">
    <property type="reaction ID" value="UER00659"/>
</dbReference>
<dbReference type="SUPFAM" id="SSF53613">
    <property type="entry name" value="Ribokinase-like"/>
    <property type="match status" value="1"/>
</dbReference>
<evidence type="ECO:0000256" key="4">
    <source>
        <dbReference type="ARBA" id="ARBA00012119"/>
    </source>
</evidence>
<dbReference type="PANTHER" id="PTHR45769:SF3">
    <property type="entry name" value="ADENOSINE KINASE"/>
    <property type="match status" value="1"/>
</dbReference>
<protein>
    <recommendedName>
        <fullName evidence="4 12">Adenosine kinase</fullName>
        <shortName evidence="12">AK</shortName>
        <ecNumber evidence="4 12">2.7.1.20</ecNumber>
    </recommendedName>
    <alternativeName>
        <fullName evidence="12">Adenosine 5'-phosphotransferase</fullName>
    </alternativeName>
</protein>
<evidence type="ECO:0000256" key="11">
    <source>
        <dbReference type="PIRSR" id="PIRSR601805-1"/>
    </source>
</evidence>